<reference evidence="2 3" key="1">
    <citation type="submission" date="2019-07" db="EMBL/GenBank/DDBJ databases">
        <title>Qingshengfaniella alkalisoli gen. nov., sp. nov., isolated from saline soil.</title>
        <authorList>
            <person name="Xu L."/>
            <person name="Huang X.-X."/>
            <person name="Sun J.-Q."/>
        </authorList>
    </citation>
    <scope>NUCLEOTIDE SEQUENCE [LARGE SCALE GENOMIC DNA]</scope>
    <source>
        <strain evidence="2 3">DSM 27279</strain>
    </source>
</reference>
<dbReference type="CDD" id="cd02440">
    <property type="entry name" value="AdoMet_MTases"/>
    <property type="match status" value="1"/>
</dbReference>
<organism evidence="2 3">
    <name type="scientific">Verticiella sediminum</name>
    <dbReference type="NCBI Taxonomy" id="1247510"/>
    <lineage>
        <taxon>Bacteria</taxon>
        <taxon>Pseudomonadati</taxon>
        <taxon>Pseudomonadota</taxon>
        <taxon>Betaproteobacteria</taxon>
        <taxon>Burkholderiales</taxon>
        <taxon>Alcaligenaceae</taxon>
        <taxon>Verticiella</taxon>
    </lineage>
</organism>
<dbReference type="OrthoDB" id="116799at2"/>
<name>A0A556APN3_9BURK</name>
<dbReference type="InterPro" id="IPR029063">
    <property type="entry name" value="SAM-dependent_MTases_sf"/>
</dbReference>
<evidence type="ECO:0000313" key="2">
    <source>
        <dbReference type="EMBL" id="TSH94830.1"/>
    </source>
</evidence>
<dbReference type="Pfam" id="PF13649">
    <property type="entry name" value="Methyltransf_25"/>
    <property type="match status" value="1"/>
</dbReference>
<dbReference type="Gene3D" id="3.40.50.150">
    <property type="entry name" value="Vaccinia Virus protein VP39"/>
    <property type="match status" value="1"/>
</dbReference>
<evidence type="ECO:0000259" key="1">
    <source>
        <dbReference type="Pfam" id="PF13649"/>
    </source>
</evidence>
<dbReference type="InterPro" id="IPR041698">
    <property type="entry name" value="Methyltransf_25"/>
</dbReference>
<dbReference type="EMBL" id="VLTJ01000023">
    <property type="protein sequence ID" value="TSH94830.1"/>
    <property type="molecule type" value="Genomic_DNA"/>
</dbReference>
<accession>A0A556APN3</accession>
<gene>
    <name evidence="2" type="ORF">FOZ76_11850</name>
</gene>
<keyword evidence="3" id="KW-1185">Reference proteome</keyword>
<dbReference type="SUPFAM" id="SSF53335">
    <property type="entry name" value="S-adenosyl-L-methionine-dependent methyltransferases"/>
    <property type="match status" value="1"/>
</dbReference>
<comment type="caution">
    <text evidence="2">The sequence shown here is derived from an EMBL/GenBank/DDBJ whole genome shotgun (WGS) entry which is preliminary data.</text>
</comment>
<sequence length="201" mass="22366">MTDDNIAKRCGHFDALYRDNPDPWQAEHSWYERRKRDILLASLPRESYANAFEPGCGNGVTTRALAARCGRLLAMDCSAQAIARCRRLAASPDDPDLEFRVGHVPQHWPEAPEGPFDLIVVSELAYYLDAPALARLRECCLASLAAGGDLVLCHWLPNFDDRTLDTAQVHAAFAQVPGLVNLVSHAEPTFRLDVWRRKASA</sequence>
<dbReference type="GO" id="GO:0008168">
    <property type="term" value="F:methyltransferase activity"/>
    <property type="evidence" value="ECO:0007669"/>
    <property type="project" value="UniProtKB-KW"/>
</dbReference>
<feature type="domain" description="Methyltransferase" evidence="1">
    <location>
        <begin position="54"/>
        <end position="148"/>
    </location>
</feature>
<keyword evidence="2" id="KW-0489">Methyltransferase</keyword>
<dbReference type="AlphaFoldDB" id="A0A556APN3"/>
<protein>
    <submittedName>
        <fullName evidence="2">Class I SAM-dependent methyltransferase</fullName>
    </submittedName>
</protein>
<dbReference type="Proteomes" id="UP000318405">
    <property type="component" value="Unassembled WGS sequence"/>
</dbReference>
<dbReference type="RefSeq" id="WP_143948476.1">
    <property type="nucleotide sequence ID" value="NZ_BAABMB010000001.1"/>
</dbReference>
<proteinExistence type="predicted"/>
<keyword evidence="2" id="KW-0808">Transferase</keyword>
<dbReference type="GO" id="GO:0032259">
    <property type="term" value="P:methylation"/>
    <property type="evidence" value="ECO:0007669"/>
    <property type="project" value="UniProtKB-KW"/>
</dbReference>
<evidence type="ECO:0000313" key="3">
    <source>
        <dbReference type="Proteomes" id="UP000318405"/>
    </source>
</evidence>